<feature type="compositionally biased region" description="Polar residues" evidence="1">
    <location>
        <begin position="28"/>
        <end position="37"/>
    </location>
</feature>
<feature type="compositionally biased region" description="Basic and acidic residues" evidence="1">
    <location>
        <begin position="12"/>
        <end position="26"/>
    </location>
</feature>
<organism evidence="2 3">
    <name type="scientific">Platanthera guangdongensis</name>
    <dbReference type="NCBI Taxonomy" id="2320717"/>
    <lineage>
        <taxon>Eukaryota</taxon>
        <taxon>Viridiplantae</taxon>
        <taxon>Streptophyta</taxon>
        <taxon>Embryophyta</taxon>
        <taxon>Tracheophyta</taxon>
        <taxon>Spermatophyta</taxon>
        <taxon>Magnoliopsida</taxon>
        <taxon>Liliopsida</taxon>
        <taxon>Asparagales</taxon>
        <taxon>Orchidaceae</taxon>
        <taxon>Orchidoideae</taxon>
        <taxon>Orchideae</taxon>
        <taxon>Orchidinae</taxon>
        <taxon>Platanthera</taxon>
    </lineage>
</organism>
<dbReference type="Proteomes" id="UP001412067">
    <property type="component" value="Unassembled WGS sequence"/>
</dbReference>
<feature type="region of interest" description="Disordered" evidence="1">
    <location>
        <begin position="137"/>
        <end position="169"/>
    </location>
</feature>
<gene>
    <name evidence="2" type="ORF">KSP40_PGU009794</name>
</gene>
<keyword evidence="3" id="KW-1185">Reference proteome</keyword>
<comment type="caution">
    <text evidence="2">The sequence shown here is derived from an EMBL/GenBank/DDBJ whole genome shotgun (WGS) entry which is preliminary data.</text>
</comment>
<feature type="region of interest" description="Disordered" evidence="1">
    <location>
        <begin position="1"/>
        <end position="37"/>
    </location>
</feature>
<sequence>MKHLTKITKKSSNHDFKNNKKSDGKYQGRTTNPSVPTGNKAAAVKKTFDTLASQRLAQKCLSRLPVAERSMASQQLCINTVGHNPILLLPLHVISPVELGEPPFPAHNDLLPSRKLELGPPQRLLGMRTVVILAPHGQKHLPNGNPGAGSQRLSKSSPHARLEAISSST</sequence>
<feature type="compositionally biased region" description="Basic residues" evidence="1">
    <location>
        <begin position="1"/>
        <end position="11"/>
    </location>
</feature>
<evidence type="ECO:0000256" key="1">
    <source>
        <dbReference type="SAM" id="MobiDB-lite"/>
    </source>
</evidence>
<accession>A0ABR2LQS8</accession>
<evidence type="ECO:0000313" key="2">
    <source>
        <dbReference type="EMBL" id="KAK8947877.1"/>
    </source>
</evidence>
<name>A0ABR2LQS8_9ASPA</name>
<evidence type="ECO:0000313" key="3">
    <source>
        <dbReference type="Proteomes" id="UP001412067"/>
    </source>
</evidence>
<protein>
    <submittedName>
        <fullName evidence="2">Uncharacterized protein</fullName>
    </submittedName>
</protein>
<reference evidence="2 3" key="1">
    <citation type="journal article" date="2022" name="Nat. Plants">
        <title>Genomes of leafy and leafless Platanthera orchids illuminate the evolution of mycoheterotrophy.</title>
        <authorList>
            <person name="Li M.H."/>
            <person name="Liu K.W."/>
            <person name="Li Z."/>
            <person name="Lu H.C."/>
            <person name="Ye Q.L."/>
            <person name="Zhang D."/>
            <person name="Wang J.Y."/>
            <person name="Li Y.F."/>
            <person name="Zhong Z.M."/>
            <person name="Liu X."/>
            <person name="Yu X."/>
            <person name="Liu D.K."/>
            <person name="Tu X.D."/>
            <person name="Liu B."/>
            <person name="Hao Y."/>
            <person name="Liao X.Y."/>
            <person name="Jiang Y.T."/>
            <person name="Sun W.H."/>
            <person name="Chen J."/>
            <person name="Chen Y.Q."/>
            <person name="Ai Y."/>
            <person name="Zhai J.W."/>
            <person name="Wu S.S."/>
            <person name="Zhou Z."/>
            <person name="Hsiao Y.Y."/>
            <person name="Wu W.L."/>
            <person name="Chen Y.Y."/>
            <person name="Lin Y.F."/>
            <person name="Hsu J.L."/>
            <person name="Li C.Y."/>
            <person name="Wang Z.W."/>
            <person name="Zhao X."/>
            <person name="Zhong W.Y."/>
            <person name="Ma X.K."/>
            <person name="Ma L."/>
            <person name="Huang J."/>
            <person name="Chen G.Z."/>
            <person name="Huang M.Z."/>
            <person name="Huang L."/>
            <person name="Peng D.H."/>
            <person name="Luo Y.B."/>
            <person name="Zou S.Q."/>
            <person name="Chen S.P."/>
            <person name="Lan S."/>
            <person name="Tsai W.C."/>
            <person name="Van de Peer Y."/>
            <person name="Liu Z.J."/>
        </authorList>
    </citation>
    <scope>NUCLEOTIDE SEQUENCE [LARGE SCALE GENOMIC DNA]</scope>
    <source>
        <strain evidence="2">Lor288</strain>
    </source>
</reference>
<dbReference type="EMBL" id="JBBWWR010000016">
    <property type="protein sequence ID" value="KAK8947877.1"/>
    <property type="molecule type" value="Genomic_DNA"/>
</dbReference>
<proteinExistence type="predicted"/>